<evidence type="ECO:0000256" key="17">
    <source>
        <dbReference type="ARBA" id="ARBA00031028"/>
    </source>
</evidence>
<organism evidence="21">
    <name type="scientific">Wallacidia oculata</name>
    <dbReference type="NCBI Taxonomy" id="590134"/>
    <lineage>
        <taxon>Eukaryota</taxon>
        <taxon>Metazoa</taxon>
        <taxon>Ecdysozoa</taxon>
        <taxon>Arthropoda</taxon>
        <taxon>Hexapoda</taxon>
        <taxon>Insecta</taxon>
        <taxon>Pterygota</taxon>
        <taxon>Neoptera</taxon>
        <taxon>Endopterygota</taxon>
        <taxon>Hymenoptera</taxon>
        <taxon>Apocrita</taxon>
        <taxon>Aculeata</taxon>
        <taxon>Pompiloidea</taxon>
        <taxon>Mutillidae</taxon>
        <taxon>Mutillinae</taxon>
        <taxon>Wallacidia</taxon>
    </lineage>
</organism>
<dbReference type="EMBL" id="FJ611801">
    <property type="protein sequence ID" value="ACM77759.1"/>
    <property type="molecule type" value="Genomic_DNA"/>
</dbReference>
<keyword evidence="16 19" id="KW-0472">Membrane</keyword>
<keyword evidence="7" id="KW-0679">Respiratory chain</keyword>
<dbReference type="GO" id="GO:0008137">
    <property type="term" value="F:NADH dehydrogenase (ubiquinone) activity"/>
    <property type="evidence" value="ECO:0007669"/>
    <property type="project" value="UniProtKB-EC"/>
</dbReference>
<dbReference type="Pfam" id="PF00361">
    <property type="entry name" value="Proton_antipo_M"/>
    <property type="match status" value="1"/>
</dbReference>
<feature type="transmembrane region" description="Helical" evidence="19">
    <location>
        <begin position="89"/>
        <end position="110"/>
    </location>
</feature>
<evidence type="ECO:0000313" key="21">
    <source>
        <dbReference type="EMBL" id="ACM77759.1"/>
    </source>
</evidence>
<keyword evidence="13" id="KW-0520">NAD</keyword>
<comment type="function">
    <text evidence="1">Core subunit of the mitochondrial membrane respiratory chain NADH dehydrogenase (Complex I) that is believed to belong to the minimal assembly required for catalysis. Complex I functions in the transfer of electrons from NADH to the respiratory chain. The immediate electron acceptor for the enzyme is believed to be ubiquinone.</text>
</comment>
<dbReference type="AlphaFoldDB" id="E0WBN3"/>
<gene>
    <name evidence="21" type="primary">ND2</name>
</gene>
<evidence type="ECO:0000256" key="2">
    <source>
        <dbReference type="ARBA" id="ARBA00004448"/>
    </source>
</evidence>
<dbReference type="PANTHER" id="PTHR46552:SF1">
    <property type="entry name" value="NADH-UBIQUINONE OXIDOREDUCTASE CHAIN 2"/>
    <property type="match status" value="1"/>
</dbReference>
<evidence type="ECO:0000256" key="7">
    <source>
        <dbReference type="ARBA" id="ARBA00022660"/>
    </source>
</evidence>
<evidence type="ECO:0000256" key="3">
    <source>
        <dbReference type="ARBA" id="ARBA00007012"/>
    </source>
</evidence>
<keyword evidence="11" id="KW-0249">Electron transport</keyword>
<evidence type="ECO:0000256" key="12">
    <source>
        <dbReference type="ARBA" id="ARBA00022989"/>
    </source>
</evidence>
<evidence type="ECO:0000256" key="4">
    <source>
        <dbReference type="ARBA" id="ARBA00012944"/>
    </source>
</evidence>
<evidence type="ECO:0000256" key="15">
    <source>
        <dbReference type="ARBA" id="ARBA00023128"/>
    </source>
</evidence>
<evidence type="ECO:0000256" key="18">
    <source>
        <dbReference type="ARBA" id="ARBA00049551"/>
    </source>
</evidence>
<proteinExistence type="inferred from homology"/>
<evidence type="ECO:0000256" key="11">
    <source>
        <dbReference type="ARBA" id="ARBA00022982"/>
    </source>
</evidence>
<keyword evidence="9" id="KW-0999">Mitochondrion inner membrane</keyword>
<evidence type="ECO:0000259" key="20">
    <source>
        <dbReference type="Pfam" id="PF00361"/>
    </source>
</evidence>
<comment type="subcellular location">
    <subcellularLocation>
        <location evidence="2">Mitochondrion inner membrane</location>
        <topology evidence="2">Multi-pass membrane protein</topology>
    </subcellularLocation>
</comment>
<evidence type="ECO:0000256" key="8">
    <source>
        <dbReference type="ARBA" id="ARBA00022692"/>
    </source>
</evidence>
<protein>
    <recommendedName>
        <fullName evidence="5">NADH-ubiquinone oxidoreductase chain 2</fullName>
        <ecNumber evidence="4">7.1.1.2</ecNumber>
    </recommendedName>
    <alternativeName>
        <fullName evidence="17">NADH dehydrogenase subunit 2</fullName>
    </alternativeName>
</protein>
<dbReference type="InterPro" id="IPR001750">
    <property type="entry name" value="ND/Mrp_TM"/>
</dbReference>
<feature type="transmembrane region" description="Helical" evidence="19">
    <location>
        <begin position="130"/>
        <end position="147"/>
    </location>
</feature>
<evidence type="ECO:0000256" key="13">
    <source>
        <dbReference type="ARBA" id="ARBA00023027"/>
    </source>
</evidence>
<feature type="transmembrane region" description="Helical" evidence="19">
    <location>
        <begin position="241"/>
        <end position="264"/>
    </location>
</feature>
<evidence type="ECO:0000256" key="16">
    <source>
        <dbReference type="ARBA" id="ARBA00023136"/>
    </source>
</evidence>
<dbReference type="InterPro" id="IPR050175">
    <property type="entry name" value="Complex_I_Subunit_2"/>
</dbReference>
<feature type="transmembrane region" description="Helical" evidence="19">
    <location>
        <begin position="208"/>
        <end position="229"/>
    </location>
</feature>
<evidence type="ECO:0000256" key="9">
    <source>
        <dbReference type="ARBA" id="ARBA00022792"/>
    </source>
</evidence>
<comment type="catalytic activity">
    <reaction evidence="18">
        <text>a ubiquinone + NADH + 5 H(+)(in) = a ubiquinol + NAD(+) + 4 H(+)(out)</text>
        <dbReference type="Rhea" id="RHEA:29091"/>
        <dbReference type="Rhea" id="RHEA-COMP:9565"/>
        <dbReference type="Rhea" id="RHEA-COMP:9566"/>
        <dbReference type="ChEBI" id="CHEBI:15378"/>
        <dbReference type="ChEBI" id="CHEBI:16389"/>
        <dbReference type="ChEBI" id="CHEBI:17976"/>
        <dbReference type="ChEBI" id="CHEBI:57540"/>
        <dbReference type="ChEBI" id="CHEBI:57945"/>
        <dbReference type="EC" id="7.1.1.2"/>
    </reaction>
</comment>
<name>E0WBN3_9HYME</name>
<sequence length="306" mass="35663">MKIKSLMWMSLMFSIIMTMSNSPMIMWMMMEISNMMFIMMLTLMQSKNNNVPALMMLVQFFSSSLMLMGIIESSTMLISMGILTKLGMFPAHMWMPMVIFLSPWKLNMLLMTLPKIPPFMIMNIMSNNNYVFLSTILTPLISLIKLIKTSDMKVIMALSSMIHSSWMILAKSISFSCWQFYFTMYTLNTIMMCKFLMMSKYNNNINNMNLLTKVIMVLMLFSMMGMPPVTMFMTKIYTVNMMSMMMITILIVLLVASAISMVYYSRMFLKTFFGSTKKSKIKINLKSISLYDIIWIIFIIMLIVMM</sequence>
<evidence type="ECO:0000256" key="14">
    <source>
        <dbReference type="ARBA" id="ARBA00023075"/>
    </source>
</evidence>
<evidence type="ECO:0000256" key="19">
    <source>
        <dbReference type="SAM" id="Phobius"/>
    </source>
</evidence>
<comment type="similarity">
    <text evidence="3">Belongs to the complex I subunit 2 family.</text>
</comment>
<keyword evidence="6" id="KW-0813">Transport</keyword>
<keyword evidence="10" id="KW-1278">Translocase</keyword>
<dbReference type="GO" id="GO:0006120">
    <property type="term" value="P:mitochondrial electron transport, NADH to ubiquinone"/>
    <property type="evidence" value="ECO:0007669"/>
    <property type="project" value="TreeGrafter"/>
</dbReference>
<feature type="domain" description="NADH:quinone oxidoreductase/Mrp antiporter transmembrane" evidence="20">
    <location>
        <begin position="75"/>
        <end position="260"/>
    </location>
</feature>
<geneLocation type="mitochondrion" evidence="21"/>
<evidence type="ECO:0000256" key="6">
    <source>
        <dbReference type="ARBA" id="ARBA00022448"/>
    </source>
</evidence>
<keyword evidence="15 21" id="KW-0496">Mitochondrion</keyword>
<feature type="transmembrane region" description="Helical" evidence="19">
    <location>
        <begin position="285"/>
        <end position="305"/>
    </location>
</feature>
<dbReference type="GO" id="GO:0005743">
    <property type="term" value="C:mitochondrial inner membrane"/>
    <property type="evidence" value="ECO:0007669"/>
    <property type="project" value="UniProtKB-SubCell"/>
</dbReference>
<reference evidence="21" key="1">
    <citation type="journal article" date="2014" name="Mol. Phylogenet. Evol.">
        <title>Two mitochondrial genomes from the families Bethylidae and Mutillidae: independent rearrangement of protein-coding genes and higher-level phylogeny of the Hymenoptera.</title>
        <authorList>
            <person name="Wei S.J."/>
            <person name="Li Q."/>
            <person name="van Achterberg K."/>
            <person name="Chen X.X."/>
        </authorList>
    </citation>
    <scope>NUCLEOTIDE SEQUENCE</scope>
</reference>
<keyword evidence="14" id="KW-0830">Ubiquinone</keyword>
<feature type="transmembrane region" description="Helical" evidence="19">
    <location>
        <begin position="167"/>
        <end position="187"/>
    </location>
</feature>
<keyword evidence="12 19" id="KW-1133">Transmembrane helix</keyword>
<evidence type="ECO:0000256" key="1">
    <source>
        <dbReference type="ARBA" id="ARBA00003257"/>
    </source>
</evidence>
<dbReference type="PANTHER" id="PTHR46552">
    <property type="entry name" value="NADH-UBIQUINONE OXIDOREDUCTASE CHAIN 2"/>
    <property type="match status" value="1"/>
</dbReference>
<evidence type="ECO:0000256" key="10">
    <source>
        <dbReference type="ARBA" id="ARBA00022967"/>
    </source>
</evidence>
<dbReference type="EC" id="7.1.1.2" evidence="4"/>
<accession>E0WBN3</accession>
<keyword evidence="8 19" id="KW-0812">Transmembrane</keyword>
<evidence type="ECO:0000256" key="5">
    <source>
        <dbReference type="ARBA" id="ARBA00021008"/>
    </source>
</evidence>